<comment type="caution">
    <text evidence="2">The sequence shown here is derived from an EMBL/GenBank/DDBJ whole genome shotgun (WGS) entry which is preliminary data.</text>
</comment>
<name>A0A8J6LDF9_TENMO</name>
<evidence type="ECO:0000313" key="3">
    <source>
        <dbReference type="Proteomes" id="UP000719412"/>
    </source>
</evidence>
<dbReference type="Pfam" id="PF13426">
    <property type="entry name" value="PAS_9"/>
    <property type="match status" value="1"/>
</dbReference>
<sequence length="447" mass="51009">MFSLEFIRSMGLRDVELFSQLYECFLTAPVANENIADANRIARTKSEGEGRRRPNETTNIINLILRQTRQLCVGADETIPVSAKFIRGSLISGDDSKRSPRNAAFHNSALDKARHQSQTFRAQLVSAQRSRDASQQVDPTIRKGTPINNVNDKENGVEQDRARAVFGWVAAGKARSLQYFKGSEKIFFAIFRCTDSSFLLANAQIVDYPIVYCNESFCKISGYNRAEVMQKSCRCAFMFGELTDKETISRVDHVLEHQLHDQFEILLYKKNSKCRAWFGRSRQSVLPLFMAGFELTKSDTKWYKCSDDTWPDRESLDSVGTGDFRISRARPVSISHRSNPRTSQKLGYGDKSSGATGRNVDCLFWWNRNFPRQPEKLRKLAASGVIYKCLFLVFRRYLLGPEKVVGLRVRRMQDVSVLVQIQFGWGFHPIPAVEPCTTESLMWTRSI</sequence>
<keyword evidence="3" id="KW-1185">Reference proteome</keyword>
<proteinExistence type="predicted"/>
<dbReference type="AlphaFoldDB" id="A0A8J6LDF9"/>
<dbReference type="InterPro" id="IPR035965">
    <property type="entry name" value="PAS-like_dom_sf"/>
</dbReference>
<feature type="domain" description="PAS" evidence="1">
    <location>
        <begin position="183"/>
        <end position="262"/>
    </location>
</feature>
<gene>
    <name evidence="2" type="ORF">GEV33_004382</name>
</gene>
<dbReference type="InterPro" id="IPR050818">
    <property type="entry name" value="KCNH_animal-type"/>
</dbReference>
<dbReference type="GO" id="GO:0005249">
    <property type="term" value="F:voltage-gated potassium channel activity"/>
    <property type="evidence" value="ECO:0007669"/>
    <property type="project" value="TreeGrafter"/>
</dbReference>
<dbReference type="SUPFAM" id="SSF55785">
    <property type="entry name" value="PYP-like sensor domain (PAS domain)"/>
    <property type="match status" value="1"/>
</dbReference>
<dbReference type="GO" id="GO:0008076">
    <property type="term" value="C:voltage-gated potassium channel complex"/>
    <property type="evidence" value="ECO:0007669"/>
    <property type="project" value="TreeGrafter"/>
</dbReference>
<accession>A0A8J6LDF9</accession>
<organism evidence="2 3">
    <name type="scientific">Tenebrio molitor</name>
    <name type="common">Yellow mealworm beetle</name>
    <dbReference type="NCBI Taxonomy" id="7067"/>
    <lineage>
        <taxon>Eukaryota</taxon>
        <taxon>Metazoa</taxon>
        <taxon>Ecdysozoa</taxon>
        <taxon>Arthropoda</taxon>
        <taxon>Hexapoda</taxon>
        <taxon>Insecta</taxon>
        <taxon>Pterygota</taxon>
        <taxon>Neoptera</taxon>
        <taxon>Endopterygota</taxon>
        <taxon>Coleoptera</taxon>
        <taxon>Polyphaga</taxon>
        <taxon>Cucujiformia</taxon>
        <taxon>Tenebrionidae</taxon>
        <taxon>Tenebrio</taxon>
    </lineage>
</organism>
<reference evidence="2" key="2">
    <citation type="submission" date="2021-08" db="EMBL/GenBank/DDBJ databases">
        <authorList>
            <person name="Eriksson T."/>
        </authorList>
    </citation>
    <scope>NUCLEOTIDE SEQUENCE</scope>
    <source>
        <strain evidence="2">Stoneville</strain>
        <tissue evidence="2">Whole head</tissue>
    </source>
</reference>
<dbReference type="PROSITE" id="PS50112">
    <property type="entry name" value="PAS"/>
    <property type="match status" value="1"/>
</dbReference>
<dbReference type="Proteomes" id="UP000719412">
    <property type="component" value="Unassembled WGS sequence"/>
</dbReference>
<dbReference type="GO" id="GO:0042391">
    <property type="term" value="P:regulation of membrane potential"/>
    <property type="evidence" value="ECO:0007669"/>
    <property type="project" value="TreeGrafter"/>
</dbReference>
<evidence type="ECO:0000259" key="1">
    <source>
        <dbReference type="PROSITE" id="PS50112"/>
    </source>
</evidence>
<reference evidence="2" key="1">
    <citation type="journal article" date="2020" name="J Insects Food Feed">
        <title>The yellow mealworm (Tenebrio molitor) genome: a resource for the emerging insects as food and feed industry.</title>
        <authorList>
            <person name="Eriksson T."/>
            <person name="Andere A."/>
            <person name="Kelstrup H."/>
            <person name="Emery V."/>
            <person name="Picard C."/>
        </authorList>
    </citation>
    <scope>NUCLEOTIDE SEQUENCE</scope>
    <source>
        <strain evidence="2">Stoneville</strain>
        <tissue evidence="2">Whole head</tissue>
    </source>
</reference>
<dbReference type="PANTHER" id="PTHR10217:SF435">
    <property type="entry name" value="POTASSIUM VOLTAGE-GATED CHANNEL PROTEIN EAG"/>
    <property type="match status" value="1"/>
</dbReference>
<evidence type="ECO:0000313" key="2">
    <source>
        <dbReference type="EMBL" id="KAH0818409.1"/>
    </source>
</evidence>
<dbReference type="Gene3D" id="3.30.450.20">
    <property type="entry name" value="PAS domain"/>
    <property type="match status" value="1"/>
</dbReference>
<dbReference type="EMBL" id="JABDTM020017747">
    <property type="protein sequence ID" value="KAH0818409.1"/>
    <property type="molecule type" value="Genomic_DNA"/>
</dbReference>
<dbReference type="PANTHER" id="PTHR10217">
    <property type="entry name" value="VOLTAGE AND LIGAND GATED POTASSIUM CHANNEL"/>
    <property type="match status" value="1"/>
</dbReference>
<dbReference type="InterPro" id="IPR000014">
    <property type="entry name" value="PAS"/>
</dbReference>
<protein>
    <recommendedName>
        <fullName evidence="1">PAS domain-containing protein</fullName>
    </recommendedName>
</protein>